<dbReference type="AlphaFoldDB" id="A0AAP5ALQ8"/>
<keyword evidence="1" id="KW-0732">Signal</keyword>
<feature type="signal peptide" evidence="1">
    <location>
        <begin position="1"/>
        <end position="21"/>
    </location>
</feature>
<name>A0AAP5ALQ8_9GAMM</name>
<evidence type="ECO:0000256" key="1">
    <source>
        <dbReference type="SAM" id="SignalP"/>
    </source>
</evidence>
<evidence type="ECO:0008006" key="4">
    <source>
        <dbReference type="Google" id="ProtNLM"/>
    </source>
</evidence>
<evidence type="ECO:0000313" key="2">
    <source>
        <dbReference type="EMBL" id="MDQ1109783.1"/>
    </source>
</evidence>
<accession>A0AAP5ALQ8</accession>
<reference evidence="2" key="1">
    <citation type="submission" date="2023-07" db="EMBL/GenBank/DDBJ databases">
        <title>Functional and genomic diversity of the sorghum phyllosphere microbiome.</title>
        <authorList>
            <person name="Shade A."/>
        </authorList>
    </citation>
    <scope>NUCLEOTIDE SEQUENCE</scope>
    <source>
        <strain evidence="2">SORGH_AS_0457</strain>
    </source>
</reference>
<gene>
    <name evidence="2" type="ORF">QE424_002942</name>
</gene>
<organism evidence="2 3">
    <name type="scientific">Stenotrophomonas rhizophila</name>
    <dbReference type="NCBI Taxonomy" id="216778"/>
    <lineage>
        <taxon>Bacteria</taxon>
        <taxon>Pseudomonadati</taxon>
        <taxon>Pseudomonadota</taxon>
        <taxon>Gammaproteobacteria</taxon>
        <taxon>Lysobacterales</taxon>
        <taxon>Lysobacteraceae</taxon>
        <taxon>Stenotrophomonas</taxon>
    </lineage>
</organism>
<protein>
    <recommendedName>
        <fullName evidence="4">DUF2059 domain-containing protein</fullName>
    </recommendedName>
</protein>
<comment type="caution">
    <text evidence="2">The sequence shown here is derived from an EMBL/GenBank/DDBJ whole genome shotgun (WGS) entry which is preliminary data.</text>
</comment>
<dbReference type="Proteomes" id="UP001226084">
    <property type="component" value="Unassembled WGS sequence"/>
</dbReference>
<feature type="chain" id="PRO_5042835231" description="DUF2059 domain-containing protein" evidence="1">
    <location>
        <begin position="22"/>
        <end position="186"/>
    </location>
</feature>
<dbReference type="EMBL" id="JAUTAS010000001">
    <property type="protein sequence ID" value="MDQ1109783.1"/>
    <property type="molecule type" value="Genomic_DNA"/>
</dbReference>
<evidence type="ECO:0000313" key="3">
    <source>
        <dbReference type="Proteomes" id="UP001226084"/>
    </source>
</evidence>
<proteinExistence type="predicted"/>
<sequence length="186" mass="19653">MRRALRVALLMLLLLPVLAQAAADSPGNLEAQVNAQIVLRQVNNNVAMMADGLGAGFLPGDLPAACEPATRAAVASMSTALVRFMQETFNDPAYQRGFEQLLGSAWSAQQLQAFLDRSGDEELGVLNAEVMSAPGLQAAQDAHMARLTQAADSMMDADPGLQKALAEVNSAQQRCDAARMEPEAGT</sequence>
<dbReference type="RefSeq" id="WP_307107436.1">
    <property type="nucleotide sequence ID" value="NZ_JAUTAS010000001.1"/>
</dbReference>